<name>A0ABS8E0D2_9ACTN</name>
<dbReference type="Gene3D" id="3.40.109.10">
    <property type="entry name" value="NADH Oxidase"/>
    <property type="match status" value="2"/>
</dbReference>
<dbReference type="Proteomes" id="UP001520654">
    <property type="component" value="Unassembled WGS sequence"/>
</dbReference>
<evidence type="ECO:0000313" key="2">
    <source>
        <dbReference type="EMBL" id="MCC0094601.1"/>
    </source>
</evidence>
<feature type="region of interest" description="Disordered" evidence="1">
    <location>
        <begin position="101"/>
        <end position="127"/>
    </location>
</feature>
<evidence type="ECO:0000313" key="3">
    <source>
        <dbReference type="Proteomes" id="UP001520654"/>
    </source>
</evidence>
<keyword evidence="3" id="KW-1185">Reference proteome</keyword>
<dbReference type="EMBL" id="JAINUL010000001">
    <property type="protein sequence ID" value="MCC0094601.1"/>
    <property type="molecule type" value="Genomic_DNA"/>
</dbReference>
<evidence type="ECO:0000256" key="1">
    <source>
        <dbReference type="SAM" id="MobiDB-lite"/>
    </source>
</evidence>
<organism evidence="2 3">
    <name type="scientific">Streptomyces flavotricini</name>
    <dbReference type="NCBI Taxonomy" id="66888"/>
    <lineage>
        <taxon>Bacteria</taxon>
        <taxon>Bacillati</taxon>
        <taxon>Actinomycetota</taxon>
        <taxon>Actinomycetes</taxon>
        <taxon>Kitasatosporales</taxon>
        <taxon>Streptomycetaceae</taxon>
        <taxon>Streptomyces</taxon>
    </lineage>
</organism>
<feature type="region of interest" description="Disordered" evidence="1">
    <location>
        <begin position="293"/>
        <end position="312"/>
    </location>
</feature>
<feature type="compositionally biased region" description="Basic and acidic residues" evidence="1">
    <location>
        <begin position="357"/>
        <end position="369"/>
    </location>
</feature>
<gene>
    <name evidence="2" type="ORF">K7B10_07350</name>
</gene>
<sequence>MAPQIQADARWVSVDAATRKAYVLSGKDRECALLSWIAQGKDRETHEEFSAAARALGISDAWESPEAPDFLAHYRLLNLDYPFLDYSVETSHEADRALMDGYAANGAPPPVATPRPGPSTDLPEAPLPTGPRRVPDVALLASWLAAAGRITGRRQGRHGPIVIKSSPSGGARHPTDLGVALDDGWPAPLRGSWWYDGDRHTLIRAEAGFPVTAPLPPSGAAFIVSSHVERAMWRYRDVRAFRPVLIDAGHVLETLDLALQATGWSTAWLPMPSFVGSDPILGLLLATPEPAHVAAGPPPAPETRPTVPDTEYRTNPLLSLIPRADGLYAEVHSERQGLAKLTPHTVTALAYANPSTRGDRPSRPAEIRENSGASPAEVEELVAARALLPADEAMRLWERSRPWIESSWFPSLLVHAEAAGEAQTKKHRTTTSAALTSPVPWSRLPAALAARRTHRAFSELPLTRGSLDTLLRILATVRSEVRLSLLHPNHVLETGTYQRTDGGWARVGPAPTPDEIQRAAIGQPWTAGISAVAWLVPRVTEPGSVSWQSALIQCGRDAQRIALGLATDPSCGVFQSPALVEHLLEPLTGLGTVHDGAYLVGVGRTRATSPDAGAHGGDASEH</sequence>
<comment type="caution">
    <text evidence="2">The sequence shown here is derived from an EMBL/GenBank/DDBJ whole genome shotgun (WGS) entry which is preliminary data.</text>
</comment>
<protein>
    <submittedName>
        <fullName evidence="2">Uncharacterized protein</fullName>
    </submittedName>
</protein>
<accession>A0ABS8E0D2</accession>
<reference evidence="2 3" key="1">
    <citation type="submission" date="2021-08" db="EMBL/GenBank/DDBJ databases">
        <title>Genomic Architecture of Streptomyces flavotricini NGL1 and Streptomyces erythrochromogenes HMS4 With Differential Plant Beneficial attributes and laccase production capabilities.</title>
        <authorList>
            <person name="Salwan R."/>
            <person name="Kaur R."/>
            <person name="Sharma V."/>
        </authorList>
    </citation>
    <scope>NUCLEOTIDE SEQUENCE [LARGE SCALE GENOMIC DNA]</scope>
    <source>
        <strain evidence="2 3">NGL1</strain>
    </source>
</reference>
<feature type="compositionally biased region" description="Pro residues" evidence="1">
    <location>
        <begin position="107"/>
        <end position="117"/>
    </location>
</feature>
<proteinExistence type="predicted"/>
<dbReference type="RefSeq" id="WP_229335159.1">
    <property type="nucleotide sequence ID" value="NZ_JAINUL010000001.1"/>
</dbReference>
<dbReference type="InterPro" id="IPR000415">
    <property type="entry name" value="Nitroreductase-like"/>
</dbReference>
<feature type="region of interest" description="Disordered" evidence="1">
    <location>
        <begin position="352"/>
        <end position="374"/>
    </location>
</feature>